<organism evidence="6 7">
    <name type="scientific">Hyaloscypha hepaticicola</name>
    <dbReference type="NCBI Taxonomy" id="2082293"/>
    <lineage>
        <taxon>Eukaryota</taxon>
        <taxon>Fungi</taxon>
        <taxon>Dikarya</taxon>
        <taxon>Ascomycota</taxon>
        <taxon>Pezizomycotina</taxon>
        <taxon>Leotiomycetes</taxon>
        <taxon>Helotiales</taxon>
        <taxon>Hyaloscyphaceae</taxon>
        <taxon>Hyaloscypha</taxon>
    </lineage>
</organism>
<dbReference type="OrthoDB" id="2830640at2759"/>
<dbReference type="Gene3D" id="1.20.58.340">
    <property type="entry name" value="Magnesium transport protein CorA, transmembrane region"/>
    <property type="match status" value="1"/>
</dbReference>
<feature type="non-terminal residue" evidence="6">
    <location>
        <position position="1"/>
    </location>
</feature>
<dbReference type="EMBL" id="KZ613466">
    <property type="protein sequence ID" value="PMD27018.1"/>
    <property type="molecule type" value="Genomic_DNA"/>
</dbReference>
<protein>
    <submittedName>
        <fullName evidence="6">Uncharacterized protein</fullName>
    </submittedName>
</protein>
<gene>
    <name evidence="6" type="ORF">NA56DRAFT_562050</name>
</gene>
<evidence type="ECO:0000256" key="4">
    <source>
        <dbReference type="ARBA" id="ARBA00023136"/>
    </source>
</evidence>
<dbReference type="GO" id="GO:0016020">
    <property type="term" value="C:membrane"/>
    <property type="evidence" value="ECO:0007669"/>
    <property type="project" value="UniProtKB-SubCell"/>
</dbReference>
<keyword evidence="4 5" id="KW-0472">Membrane</keyword>
<comment type="subcellular location">
    <subcellularLocation>
        <location evidence="1">Membrane</location>
        <topology evidence="1">Multi-pass membrane protein</topology>
    </subcellularLocation>
</comment>
<keyword evidence="3 5" id="KW-1133">Transmembrane helix</keyword>
<keyword evidence="2 5" id="KW-0812">Transmembrane</keyword>
<name>A0A2J6QL67_9HELO</name>
<feature type="transmembrane region" description="Helical" evidence="5">
    <location>
        <begin position="12"/>
        <end position="32"/>
    </location>
</feature>
<dbReference type="Proteomes" id="UP000235672">
    <property type="component" value="Unassembled WGS sequence"/>
</dbReference>
<evidence type="ECO:0000256" key="2">
    <source>
        <dbReference type="ARBA" id="ARBA00022692"/>
    </source>
</evidence>
<dbReference type="AlphaFoldDB" id="A0A2J6QL67"/>
<feature type="transmembrane region" description="Helical" evidence="5">
    <location>
        <begin position="52"/>
        <end position="76"/>
    </location>
</feature>
<evidence type="ECO:0000256" key="3">
    <source>
        <dbReference type="ARBA" id="ARBA00022989"/>
    </source>
</evidence>
<accession>A0A2J6QL67</accession>
<dbReference type="SUPFAM" id="SSF144083">
    <property type="entry name" value="Magnesium transport protein CorA, transmembrane region"/>
    <property type="match status" value="1"/>
</dbReference>
<evidence type="ECO:0000256" key="1">
    <source>
        <dbReference type="ARBA" id="ARBA00004141"/>
    </source>
</evidence>
<evidence type="ECO:0000313" key="7">
    <source>
        <dbReference type="Proteomes" id="UP000235672"/>
    </source>
</evidence>
<keyword evidence="7" id="KW-1185">Reference proteome</keyword>
<reference evidence="6 7" key="1">
    <citation type="submission" date="2016-05" db="EMBL/GenBank/DDBJ databases">
        <title>A degradative enzymes factory behind the ericoid mycorrhizal symbiosis.</title>
        <authorList>
            <consortium name="DOE Joint Genome Institute"/>
            <person name="Martino E."/>
            <person name="Morin E."/>
            <person name="Grelet G."/>
            <person name="Kuo A."/>
            <person name="Kohler A."/>
            <person name="Daghino S."/>
            <person name="Barry K."/>
            <person name="Choi C."/>
            <person name="Cichocki N."/>
            <person name="Clum A."/>
            <person name="Copeland A."/>
            <person name="Hainaut M."/>
            <person name="Haridas S."/>
            <person name="Labutti K."/>
            <person name="Lindquist E."/>
            <person name="Lipzen A."/>
            <person name="Khouja H.-R."/>
            <person name="Murat C."/>
            <person name="Ohm R."/>
            <person name="Olson A."/>
            <person name="Spatafora J."/>
            <person name="Veneault-Fourrey C."/>
            <person name="Henrissat B."/>
            <person name="Grigoriev I."/>
            <person name="Martin F."/>
            <person name="Perotto S."/>
        </authorList>
    </citation>
    <scope>NUCLEOTIDE SEQUENCE [LARGE SCALE GENOMIC DNA]</scope>
    <source>
        <strain evidence="6 7">UAMH 7357</strain>
    </source>
</reference>
<proteinExistence type="predicted"/>
<sequence length="101" mass="11472">IAEDTRRDSSSMKTIAVLTLVFLPATAMASIFSMSMFNWQAQDGGTVVSSKIWIYVVVAVVLTCVVLIIWILWFNWTQKKYDNKMRNDIETADDTNSKETT</sequence>
<evidence type="ECO:0000313" key="6">
    <source>
        <dbReference type="EMBL" id="PMD27018.1"/>
    </source>
</evidence>
<dbReference type="InterPro" id="IPR045863">
    <property type="entry name" value="CorA_TM1_TM2"/>
</dbReference>
<evidence type="ECO:0000256" key="5">
    <source>
        <dbReference type="SAM" id="Phobius"/>
    </source>
</evidence>
<dbReference type="STRING" id="1745343.A0A2J6QL67"/>